<dbReference type="AlphaFoldDB" id="A0AAV3AWC2"/>
<dbReference type="Proteomes" id="UP001181693">
    <property type="component" value="Unassembled WGS sequence"/>
</dbReference>
<evidence type="ECO:0000313" key="2">
    <source>
        <dbReference type="Proteomes" id="UP001181693"/>
    </source>
</evidence>
<comment type="caution">
    <text evidence="1">The sequence shown here is derived from an EMBL/GenBank/DDBJ whole genome shotgun (WGS) entry which is preliminary data.</text>
</comment>
<evidence type="ECO:0000313" key="1">
    <source>
        <dbReference type="EMBL" id="DBA33266.1"/>
    </source>
</evidence>
<reference evidence="1" key="1">
    <citation type="thesis" date="2020" institute="ProQuest LLC" country="789 East Eisenhower Parkway, Ann Arbor, MI, USA">
        <title>Comparative Genomics and Chromosome Evolution.</title>
        <authorList>
            <person name="Mudd A.B."/>
        </authorList>
    </citation>
    <scope>NUCLEOTIDE SEQUENCE</scope>
    <source>
        <strain evidence="1">1538</strain>
        <tissue evidence="1">Blood</tissue>
    </source>
</reference>
<accession>A0AAV3AWC2</accession>
<dbReference type="EMBL" id="DYDO01000001">
    <property type="protein sequence ID" value="DBA33266.1"/>
    <property type="molecule type" value="Genomic_DNA"/>
</dbReference>
<organism evidence="1 2">
    <name type="scientific">Pyxicephalus adspersus</name>
    <name type="common">African bullfrog</name>
    <dbReference type="NCBI Taxonomy" id="30357"/>
    <lineage>
        <taxon>Eukaryota</taxon>
        <taxon>Metazoa</taxon>
        <taxon>Chordata</taxon>
        <taxon>Craniata</taxon>
        <taxon>Vertebrata</taxon>
        <taxon>Euteleostomi</taxon>
        <taxon>Amphibia</taxon>
        <taxon>Batrachia</taxon>
        <taxon>Anura</taxon>
        <taxon>Neobatrachia</taxon>
        <taxon>Ranoidea</taxon>
        <taxon>Pyxicephalidae</taxon>
        <taxon>Pyxicephalinae</taxon>
        <taxon>Pyxicephalus</taxon>
    </lineage>
</organism>
<gene>
    <name evidence="1" type="ORF">GDO54_000978</name>
</gene>
<name>A0AAV3AWC2_PYXAD</name>
<protein>
    <submittedName>
        <fullName evidence="1">Uncharacterized protein</fullName>
    </submittedName>
</protein>
<keyword evidence="2" id="KW-1185">Reference proteome</keyword>
<sequence length="79" mass="9415">MSISSCPVWAQKRSLYWSFKYLKLNSKIQLYNIYWTYVEKIAIAVPAYCLVNPYQQTMTIPMALKLWQIQDHGYRSSLM</sequence>
<proteinExistence type="predicted"/>